<evidence type="ECO:0000313" key="1">
    <source>
        <dbReference type="EMBL" id="GIH05341.1"/>
    </source>
</evidence>
<sequence length="789" mass="85135">MRIAAEALAATLRERMDRYNAALDADENADRAEILSPETAALQRDLIVAAVADEPSQVADLDRADAGLLWVAAWAAEFRDNAFARAGDETASRTEAANAMRLFLVVDRLQPDLVPAHQRTRLDRLNATSAVLDLAYRERELAEVLLSGEDTDLAALDVSIALLRSSIEHDAGDRVEHWHALMRALWRRYGSVSHLDDAAQAVDAAEHALALAHESSRVVALRQIGVMEQARFDRTGAAASLNRCLAVLAEALELTPAGDQQRAATMVSLGIALRTKGHRERSPDDLNRAVALTREALSDPTLGPAHRASAMSMLALALHARFTLTSSEHDLEEAVAVAREASSIDVAEDRGVRLGNLGLVLVSRHHRSRSHADLAELVAVARQKLTLPGDRHQHGIALGLLAIALTYRAEAFGRLDDLTEAIEAARGAAAALTDHSDRSLHLHNLAKALLRRYENTHSIDDLDESIEIGRLAVSVQSGDDPRRAGQLSGLAGALEVRYRLHDNIDDLLGAIATGEEAVLCSPPSSAEHADLLSNLSNARRALAERTRQVTDSDAAIHVAEQALSIGGQSTLPRPTRLMNLASCHVARFRITGDVTDLDRAVSLLQEALAGVSELSPARCTYLSELGQRLVERFDADAVRREPSTLGQAIEMLREAASHRAAPAADRVLAAARWGLAAAGHGLHDQAAAGYASAVRLLPLAAWHGLERRSQERQLTTWNPIITSAAAWAIDLDRPAEAVELLEQGRGVLWAHQLGRRVDLTALRAVRPDLADRLEESRTALGADAGGTER</sequence>
<dbReference type="Proteomes" id="UP000612899">
    <property type="component" value="Unassembled WGS sequence"/>
</dbReference>
<dbReference type="SUPFAM" id="SSF48452">
    <property type="entry name" value="TPR-like"/>
    <property type="match status" value="1"/>
</dbReference>
<protein>
    <recommendedName>
        <fullName evidence="3">Tetratricopeptide repeat protein</fullName>
    </recommendedName>
</protein>
<evidence type="ECO:0008006" key="3">
    <source>
        <dbReference type="Google" id="ProtNLM"/>
    </source>
</evidence>
<proteinExistence type="predicted"/>
<organism evidence="1 2">
    <name type="scientific">Rhizocola hellebori</name>
    <dbReference type="NCBI Taxonomy" id="1392758"/>
    <lineage>
        <taxon>Bacteria</taxon>
        <taxon>Bacillati</taxon>
        <taxon>Actinomycetota</taxon>
        <taxon>Actinomycetes</taxon>
        <taxon>Micromonosporales</taxon>
        <taxon>Micromonosporaceae</taxon>
        <taxon>Rhizocola</taxon>
    </lineage>
</organism>
<dbReference type="AlphaFoldDB" id="A0A8J3Q7M5"/>
<gene>
    <name evidence="1" type="ORF">Rhe02_34080</name>
</gene>
<comment type="caution">
    <text evidence="1">The sequence shown here is derived from an EMBL/GenBank/DDBJ whole genome shotgun (WGS) entry which is preliminary data.</text>
</comment>
<name>A0A8J3Q7M5_9ACTN</name>
<dbReference type="RefSeq" id="WP_203909194.1">
    <property type="nucleotide sequence ID" value="NZ_BONY01000018.1"/>
</dbReference>
<accession>A0A8J3Q7M5</accession>
<evidence type="ECO:0000313" key="2">
    <source>
        <dbReference type="Proteomes" id="UP000612899"/>
    </source>
</evidence>
<dbReference type="Gene3D" id="1.25.40.10">
    <property type="entry name" value="Tetratricopeptide repeat domain"/>
    <property type="match status" value="2"/>
</dbReference>
<dbReference type="EMBL" id="BONY01000018">
    <property type="protein sequence ID" value="GIH05341.1"/>
    <property type="molecule type" value="Genomic_DNA"/>
</dbReference>
<reference evidence="1" key="1">
    <citation type="submission" date="2021-01" db="EMBL/GenBank/DDBJ databases">
        <title>Whole genome shotgun sequence of Rhizocola hellebori NBRC 109834.</title>
        <authorList>
            <person name="Komaki H."/>
            <person name="Tamura T."/>
        </authorList>
    </citation>
    <scope>NUCLEOTIDE SEQUENCE</scope>
    <source>
        <strain evidence="1">NBRC 109834</strain>
    </source>
</reference>
<keyword evidence="2" id="KW-1185">Reference proteome</keyword>
<dbReference type="InterPro" id="IPR011990">
    <property type="entry name" value="TPR-like_helical_dom_sf"/>
</dbReference>